<name>A0A975IWA3_9CAUL</name>
<comment type="similarity">
    <text evidence="1">Belongs to the metallo-beta-lactamase superfamily. Class-B beta-lactamase family.</text>
</comment>
<keyword evidence="2" id="KW-0732">Signal</keyword>
<dbReference type="EMBL" id="CP073078">
    <property type="protein sequence ID" value="QUD89625.1"/>
    <property type="molecule type" value="Genomic_DNA"/>
</dbReference>
<dbReference type="RefSeq" id="WP_211939677.1">
    <property type="nucleotide sequence ID" value="NZ_CP073078.1"/>
</dbReference>
<accession>A0A975IWA3</accession>
<evidence type="ECO:0000256" key="2">
    <source>
        <dbReference type="SAM" id="SignalP"/>
    </source>
</evidence>
<dbReference type="KEGG" id="caul:KCG34_07055"/>
<evidence type="ECO:0000313" key="4">
    <source>
        <dbReference type="EMBL" id="QUD89625.1"/>
    </source>
</evidence>
<keyword evidence="5" id="KW-1185">Reference proteome</keyword>
<protein>
    <submittedName>
        <fullName evidence="4">MBL fold metallo-hydrolase</fullName>
    </submittedName>
</protein>
<proteinExistence type="inferred from homology"/>
<evidence type="ECO:0000313" key="5">
    <source>
        <dbReference type="Proteomes" id="UP000676409"/>
    </source>
</evidence>
<feature type="domain" description="Metallo-beta-lactamase" evidence="3">
    <location>
        <begin position="63"/>
        <end position="234"/>
    </location>
</feature>
<dbReference type="Proteomes" id="UP000676409">
    <property type="component" value="Chromosome"/>
</dbReference>
<dbReference type="SMART" id="SM00849">
    <property type="entry name" value="Lactamase_B"/>
    <property type="match status" value="1"/>
</dbReference>
<organism evidence="4 5">
    <name type="scientific">Phenylobacterium montanum</name>
    <dbReference type="NCBI Taxonomy" id="2823693"/>
    <lineage>
        <taxon>Bacteria</taxon>
        <taxon>Pseudomonadati</taxon>
        <taxon>Pseudomonadota</taxon>
        <taxon>Alphaproteobacteria</taxon>
        <taxon>Caulobacterales</taxon>
        <taxon>Caulobacteraceae</taxon>
        <taxon>Phenylobacterium</taxon>
    </lineage>
</organism>
<dbReference type="SUPFAM" id="SSF56281">
    <property type="entry name" value="Metallo-hydrolase/oxidoreductase"/>
    <property type="match status" value="1"/>
</dbReference>
<evidence type="ECO:0000256" key="1">
    <source>
        <dbReference type="ARBA" id="ARBA00005250"/>
    </source>
</evidence>
<reference evidence="4" key="1">
    <citation type="submission" date="2021-04" db="EMBL/GenBank/DDBJ databases">
        <title>The complete genome sequence of Caulobacter sp. S6.</title>
        <authorList>
            <person name="Tang Y."/>
            <person name="Ouyang W."/>
            <person name="Liu Q."/>
            <person name="Huang B."/>
            <person name="Guo Z."/>
            <person name="Lei P."/>
        </authorList>
    </citation>
    <scope>NUCLEOTIDE SEQUENCE</scope>
    <source>
        <strain evidence="4">S6</strain>
    </source>
</reference>
<feature type="chain" id="PRO_5036787508" evidence="2">
    <location>
        <begin position="24"/>
        <end position="296"/>
    </location>
</feature>
<dbReference type="InterPro" id="IPR050855">
    <property type="entry name" value="NDM-1-like"/>
</dbReference>
<dbReference type="PANTHER" id="PTHR42951">
    <property type="entry name" value="METALLO-BETA-LACTAMASE DOMAIN-CONTAINING"/>
    <property type="match status" value="1"/>
</dbReference>
<dbReference type="GO" id="GO:0017001">
    <property type="term" value="P:antibiotic catabolic process"/>
    <property type="evidence" value="ECO:0007669"/>
    <property type="project" value="UniProtKB-ARBA"/>
</dbReference>
<dbReference type="AlphaFoldDB" id="A0A975IWA3"/>
<dbReference type="Pfam" id="PF00753">
    <property type="entry name" value="Lactamase_B"/>
    <property type="match status" value="1"/>
</dbReference>
<dbReference type="Gene3D" id="3.60.15.10">
    <property type="entry name" value="Ribonuclease Z/Hydroxyacylglutathione hydrolase-like"/>
    <property type="match status" value="1"/>
</dbReference>
<dbReference type="InterPro" id="IPR036866">
    <property type="entry name" value="RibonucZ/Hydroxyglut_hydro"/>
</dbReference>
<dbReference type="InterPro" id="IPR001279">
    <property type="entry name" value="Metallo-B-lactamas"/>
</dbReference>
<gene>
    <name evidence="4" type="ORF">KCG34_07055</name>
</gene>
<sequence>MSLARIAAAITAALCLAAPAARAAPLFDPWINGVSASEPQMQVQRYDDDTYVVRQSIRTNFEGPFLYLLFGKDHVLLLDTGAGGLEVRPTIDRLIEDWRVVHGLHAAPPLIVAHSHGHGDHHQGDAEFADRKDTTVVGLKAEEVASFFGVKAWPTDVARYDLGGRVIDIIPTPGHQPAHIMVFDENTRLLLSGDALYPGRLYFPFDQLAAYRDSIDRVVAFTKDRKVSHILGAHIEMTTTPGKDFAMEAPTHPNERALELPYSDLLALQAAVHAMGDKARVEKHDDFIVYPIPPKP</sequence>
<evidence type="ECO:0000259" key="3">
    <source>
        <dbReference type="SMART" id="SM00849"/>
    </source>
</evidence>
<dbReference type="PANTHER" id="PTHR42951:SF4">
    <property type="entry name" value="ACYL-COENZYME A THIOESTERASE MBLAC2"/>
    <property type="match status" value="1"/>
</dbReference>
<feature type="signal peptide" evidence="2">
    <location>
        <begin position="1"/>
        <end position="23"/>
    </location>
</feature>